<name>K9WKQ3_9CYAN</name>
<feature type="transmembrane region" description="Helical" evidence="1">
    <location>
        <begin position="55"/>
        <end position="88"/>
    </location>
</feature>
<keyword evidence="3" id="KW-1185">Reference proteome</keyword>
<protein>
    <submittedName>
        <fullName evidence="2">Uncharacterized protein</fullName>
    </submittedName>
</protein>
<keyword evidence="1" id="KW-0812">Transmembrane</keyword>
<reference evidence="2 3" key="1">
    <citation type="submission" date="2012-06" db="EMBL/GenBank/DDBJ databases">
        <title>Finished chromosome of genome of Microcoleus sp. PCC 7113.</title>
        <authorList>
            <consortium name="US DOE Joint Genome Institute"/>
            <person name="Gugger M."/>
            <person name="Coursin T."/>
            <person name="Rippka R."/>
            <person name="Tandeau De Marsac N."/>
            <person name="Huntemann M."/>
            <person name="Wei C.-L."/>
            <person name="Han J."/>
            <person name="Detter J.C."/>
            <person name="Han C."/>
            <person name="Tapia R."/>
            <person name="Chen A."/>
            <person name="Kyrpides N."/>
            <person name="Mavromatis K."/>
            <person name="Markowitz V."/>
            <person name="Szeto E."/>
            <person name="Ivanova N."/>
            <person name="Pagani I."/>
            <person name="Pati A."/>
            <person name="Goodwin L."/>
            <person name="Nordberg H.P."/>
            <person name="Cantor M.N."/>
            <person name="Hua S.X."/>
            <person name="Woyke T."/>
            <person name="Kerfeld C.A."/>
        </authorList>
    </citation>
    <scope>NUCLEOTIDE SEQUENCE [LARGE SCALE GENOMIC DNA]</scope>
    <source>
        <strain evidence="2 3">PCC 7113</strain>
    </source>
</reference>
<dbReference type="EMBL" id="CP003630">
    <property type="protein sequence ID" value="AFZ20364.1"/>
    <property type="molecule type" value="Genomic_DNA"/>
</dbReference>
<dbReference type="AlphaFoldDB" id="K9WKQ3"/>
<gene>
    <name evidence="2" type="ORF">Mic7113_4691</name>
</gene>
<dbReference type="KEGG" id="mic:Mic7113_4691"/>
<dbReference type="HOGENOM" id="CLU_2330603_0_0_3"/>
<organism evidence="2 3">
    <name type="scientific">Allocoleopsis franciscana PCC 7113</name>
    <dbReference type="NCBI Taxonomy" id="1173027"/>
    <lineage>
        <taxon>Bacteria</taxon>
        <taxon>Bacillati</taxon>
        <taxon>Cyanobacteriota</taxon>
        <taxon>Cyanophyceae</taxon>
        <taxon>Coleofasciculales</taxon>
        <taxon>Coleofasciculaceae</taxon>
        <taxon>Allocoleopsis</taxon>
        <taxon>Allocoleopsis franciscana</taxon>
    </lineage>
</organism>
<evidence type="ECO:0000313" key="2">
    <source>
        <dbReference type="EMBL" id="AFZ20364.1"/>
    </source>
</evidence>
<proteinExistence type="predicted"/>
<keyword evidence="1" id="KW-1133">Transmembrane helix</keyword>
<evidence type="ECO:0000256" key="1">
    <source>
        <dbReference type="SAM" id="Phobius"/>
    </source>
</evidence>
<keyword evidence="1" id="KW-0472">Membrane</keyword>
<feature type="transmembrane region" description="Helical" evidence="1">
    <location>
        <begin position="26"/>
        <end position="49"/>
    </location>
</feature>
<evidence type="ECO:0000313" key="3">
    <source>
        <dbReference type="Proteomes" id="UP000010471"/>
    </source>
</evidence>
<accession>K9WKQ3</accession>
<dbReference type="Proteomes" id="UP000010471">
    <property type="component" value="Chromosome"/>
</dbReference>
<sequence>MEMAQTNSNQVKLYTRFISILKISQYIGYFIVVVLSLFFFVVTGNVIAFTPVANIWFFYIIYILLQAAIGCVIVYIFTQALIAIIDLLSRIEHNTRRL</sequence>